<evidence type="ECO:0000313" key="1">
    <source>
        <dbReference type="EMBL" id="GAA2247567.1"/>
    </source>
</evidence>
<gene>
    <name evidence="1" type="ORF">GCM10010430_32330</name>
</gene>
<name>A0ABN3E3A9_9ACTN</name>
<dbReference type="EMBL" id="BAAATR010000012">
    <property type="protein sequence ID" value="GAA2247567.1"/>
    <property type="molecule type" value="Genomic_DNA"/>
</dbReference>
<evidence type="ECO:0000313" key="2">
    <source>
        <dbReference type="Proteomes" id="UP001500305"/>
    </source>
</evidence>
<dbReference type="InterPro" id="IPR027417">
    <property type="entry name" value="P-loop_NTPase"/>
</dbReference>
<accession>A0ABN3E3A9</accession>
<organism evidence="1 2">
    <name type="scientific">Kitasatospora cystarginea</name>
    <dbReference type="NCBI Taxonomy" id="58350"/>
    <lineage>
        <taxon>Bacteria</taxon>
        <taxon>Bacillati</taxon>
        <taxon>Actinomycetota</taxon>
        <taxon>Actinomycetes</taxon>
        <taxon>Kitasatosporales</taxon>
        <taxon>Streptomycetaceae</taxon>
        <taxon>Kitasatospora</taxon>
    </lineage>
</organism>
<reference evidence="1 2" key="1">
    <citation type="journal article" date="2019" name="Int. J. Syst. Evol. Microbiol.">
        <title>The Global Catalogue of Microorganisms (GCM) 10K type strain sequencing project: providing services to taxonomists for standard genome sequencing and annotation.</title>
        <authorList>
            <consortium name="The Broad Institute Genomics Platform"/>
            <consortium name="The Broad Institute Genome Sequencing Center for Infectious Disease"/>
            <person name="Wu L."/>
            <person name="Ma J."/>
        </authorList>
    </citation>
    <scope>NUCLEOTIDE SEQUENCE [LARGE SCALE GENOMIC DNA]</scope>
    <source>
        <strain evidence="1 2">JCM 7356</strain>
    </source>
</reference>
<dbReference type="Pfam" id="PF13671">
    <property type="entry name" value="AAA_33"/>
    <property type="match status" value="1"/>
</dbReference>
<dbReference type="Proteomes" id="UP001500305">
    <property type="component" value="Unassembled WGS sequence"/>
</dbReference>
<protein>
    <submittedName>
        <fullName evidence="1">Uncharacterized protein</fullName>
    </submittedName>
</protein>
<proteinExistence type="predicted"/>
<comment type="caution">
    <text evidence="1">The sequence shown here is derived from an EMBL/GenBank/DDBJ whole genome shotgun (WGS) entry which is preliminary data.</text>
</comment>
<sequence length="190" mass="20389">MRYGPIMLTVLVNGLPGAGKTTLARSLARQLGLPLFSKDSVKETLADALAPVRPAGCDAREWSRALGAASADTLWTLLADARGQAVLESPFLAHLRPFVRAGLRRAGVSEPDRVHEVWCDVPPAVARRRFAERTPARHPIHPEAGGQDGDWDLWVRGAEPLALGPVHRVDTTGPVDVPALAARLRAVARA</sequence>
<keyword evidence="2" id="KW-1185">Reference proteome</keyword>
<dbReference type="SUPFAM" id="SSF52540">
    <property type="entry name" value="P-loop containing nucleoside triphosphate hydrolases"/>
    <property type="match status" value="1"/>
</dbReference>
<dbReference type="Gene3D" id="3.40.50.300">
    <property type="entry name" value="P-loop containing nucleotide triphosphate hydrolases"/>
    <property type="match status" value="1"/>
</dbReference>